<dbReference type="Gene3D" id="3.40.50.720">
    <property type="entry name" value="NAD(P)-binding Rossmann-like Domain"/>
    <property type="match status" value="1"/>
</dbReference>
<dbReference type="FunFam" id="3.40.50.720:FF:000084">
    <property type="entry name" value="Short-chain dehydrogenase reductase"/>
    <property type="match status" value="1"/>
</dbReference>
<organism evidence="3 4">
    <name type="scientific">Pandoraea terrae</name>
    <dbReference type="NCBI Taxonomy" id="1537710"/>
    <lineage>
        <taxon>Bacteria</taxon>
        <taxon>Pseudomonadati</taxon>
        <taxon>Pseudomonadota</taxon>
        <taxon>Betaproteobacteria</taxon>
        <taxon>Burkholderiales</taxon>
        <taxon>Burkholderiaceae</taxon>
        <taxon>Pandoraea</taxon>
    </lineage>
</organism>
<reference evidence="3 4" key="1">
    <citation type="submission" date="2019-08" db="EMBL/GenBank/DDBJ databases">
        <authorList>
            <person name="Peeters C."/>
        </authorList>
    </citation>
    <scope>NUCLEOTIDE SEQUENCE [LARGE SCALE GENOMIC DNA]</scope>
    <source>
        <strain evidence="3 4">LMG 30175</strain>
    </source>
</reference>
<dbReference type="AlphaFoldDB" id="A0A5E4U4U7"/>
<proteinExistence type="inferred from homology"/>
<keyword evidence="2" id="KW-0560">Oxidoreductase</keyword>
<accession>A0A5E4U4U7</accession>
<gene>
    <name evidence="3" type="ORF">PTE30175_01761</name>
</gene>
<dbReference type="Proteomes" id="UP000414233">
    <property type="component" value="Unassembled WGS sequence"/>
</dbReference>
<dbReference type="GO" id="GO:0016491">
    <property type="term" value="F:oxidoreductase activity"/>
    <property type="evidence" value="ECO:0007669"/>
    <property type="project" value="UniProtKB-KW"/>
</dbReference>
<dbReference type="SUPFAM" id="SSF51735">
    <property type="entry name" value="NAD(P)-binding Rossmann-fold domains"/>
    <property type="match status" value="1"/>
</dbReference>
<comment type="similarity">
    <text evidence="1">Belongs to the short-chain dehydrogenases/reductases (SDR) family.</text>
</comment>
<evidence type="ECO:0000256" key="2">
    <source>
        <dbReference type="ARBA" id="ARBA00023002"/>
    </source>
</evidence>
<dbReference type="InterPro" id="IPR036291">
    <property type="entry name" value="NAD(P)-bd_dom_sf"/>
</dbReference>
<dbReference type="InterPro" id="IPR020904">
    <property type="entry name" value="Sc_DH/Rdtase_CS"/>
</dbReference>
<dbReference type="PANTHER" id="PTHR24321:SF8">
    <property type="entry name" value="ESTRADIOL 17-BETA-DEHYDROGENASE 8-RELATED"/>
    <property type="match status" value="1"/>
</dbReference>
<dbReference type="NCBIfam" id="NF005559">
    <property type="entry name" value="PRK07231.1"/>
    <property type="match status" value="1"/>
</dbReference>
<sequence length="258" mass="27289">MSTSESAMLPSQFPLLADRVAFVTGGARGMGASHVRALVRQGARVVIGDLLENEGQTLAHELGDRVAFVRHDVTSSSGWADALARAEEVFGPVEILVNNAGILAWNTIEDTSEADYRRLIDVNQVSCFLGMKAVLPSMRRLGRGTIVNVSSVAGFVGWANAIAYTASKFAVRGMTKVAAKEFAPYGIRVNSVHPGMIDTPMTTSTPQSTRLIKSVAAASALGRLGEPEEISSLVVYLVSDQASFITGAAFVADGGFIQ</sequence>
<dbReference type="InterPro" id="IPR002347">
    <property type="entry name" value="SDR_fam"/>
</dbReference>
<dbReference type="EMBL" id="CABPRZ010000006">
    <property type="protein sequence ID" value="VVD95106.1"/>
    <property type="molecule type" value="Genomic_DNA"/>
</dbReference>
<name>A0A5E4U4U7_9BURK</name>
<dbReference type="PRINTS" id="PR00080">
    <property type="entry name" value="SDRFAMILY"/>
</dbReference>
<evidence type="ECO:0000256" key="1">
    <source>
        <dbReference type="ARBA" id="ARBA00006484"/>
    </source>
</evidence>
<dbReference type="RefSeq" id="WP_224788659.1">
    <property type="nucleotide sequence ID" value="NZ_CABPRZ010000006.1"/>
</dbReference>
<protein>
    <submittedName>
        <fullName evidence="3">Short-chain dehydrogenase</fullName>
    </submittedName>
</protein>
<keyword evidence="4" id="KW-1185">Reference proteome</keyword>
<evidence type="ECO:0000313" key="3">
    <source>
        <dbReference type="EMBL" id="VVD95106.1"/>
    </source>
</evidence>
<evidence type="ECO:0000313" key="4">
    <source>
        <dbReference type="Proteomes" id="UP000414233"/>
    </source>
</evidence>
<dbReference type="Pfam" id="PF13561">
    <property type="entry name" value="adh_short_C2"/>
    <property type="match status" value="1"/>
</dbReference>
<dbReference type="PRINTS" id="PR00081">
    <property type="entry name" value="GDHRDH"/>
</dbReference>
<dbReference type="PANTHER" id="PTHR24321">
    <property type="entry name" value="DEHYDROGENASES, SHORT CHAIN"/>
    <property type="match status" value="1"/>
</dbReference>
<dbReference type="PROSITE" id="PS00061">
    <property type="entry name" value="ADH_SHORT"/>
    <property type="match status" value="1"/>
</dbReference>